<evidence type="ECO:0000313" key="1">
    <source>
        <dbReference type="EMBL" id="SFH84657.1"/>
    </source>
</evidence>
<dbReference type="AlphaFoldDB" id="A0A1I3DD64"/>
<evidence type="ECO:0000313" key="2">
    <source>
        <dbReference type="Proteomes" id="UP000183639"/>
    </source>
</evidence>
<sequence length="117" mass="13509">MMALNFQAAKHKKMLMERTKNCTVRLGDVSKLYPEGSVVWITTGKKGEPKHKLYSAYLDKVRVKTMGTLTSDDLGHQNPEINSKEELVADFEKIYKRRILMEDTVTVIYFTEVHDDL</sequence>
<dbReference type="RefSeq" id="WP_075442600.1">
    <property type="nucleotide sequence ID" value="NZ_FOQK01000006.1"/>
</dbReference>
<evidence type="ECO:0008006" key="3">
    <source>
        <dbReference type="Google" id="ProtNLM"/>
    </source>
</evidence>
<organism evidence="1 2">
    <name type="scientific">Selenomonas ruminantium</name>
    <dbReference type="NCBI Taxonomy" id="971"/>
    <lineage>
        <taxon>Bacteria</taxon>
        <taxon>Bacillati</taxon>
        <taxon>Bacillota</taxon>
        <taxon>Negativicutes</taxon>
        <taxon>Selenomonadales</taxon>
        <taxon>Selenomonadaceae</taxon>
        <taxon>Selenomonas</taxon>
    </lineage>
</organism>
<dbReference type="OrthoDB" id="1633824at2"/>
<reference evidence="1 2" key="1">
    <citation type="submission" date="2016-10" db="EMBL/GenBank/DDBJ databases">
        <authorList>
            <person name="de Groot N.N."/>
        </authorList>
    </citation>
    <scope>NUCLEOTIDE SEQUENCE [LARGE SCALE GENOMIC DNA]</scope>
    <source>
        <strain evidence="1 2">Z108</strain>
    </source>
</reference>
<dbReference type="EMBL" id="FOQK01000006">
    <property type="protein sequence ID" value="SFH84657.1"/>
    <property type="molecule type" value="Genomic_DNA"/>
</dbReference>
<accession>A0A1I3DD64</accession>
<name>A0A1I3DD64_SELRU</name>
<dbReference type="Proteomes" id="UP000183639">
    <property type="component" value="Unassembled WGS sequence"/>
</dbReference>
<protein>
    <recommendedName>
        <fullName evidence="3">RNA-binding protein</fullName>
    </recommendedName>
</protein>
<proteinExistence type="predicted"/>
<gene>
    <name evidence="1" type="ORF">SAMN04487861_10623</name>
</gene>